<comment type="cofactor">
    <cofactor evidence="1">
        <name>Ca(2+)</name>
        <dbReference type="ChEBI" id="CHEBI:29108"/>
    </cofactor>
</comment>
<comment type="caution">
    <text evidence="9">The sequence shown here is derived from an EMBL/GenBank/DDBJ whole genome shotgun (WGS) entry which is preliminary data.</text>
</comment>
<gene>
    <name evidence="9" type="ORF">EZE20_17315</name>
</gene>
<dbReference type="EMBL" id="SMJU01000011">
    <property type="protein sequence ID" value="TDB62700.1"/>
    <property type="molecule type" value="Genomic_DNA"/>
</dbReference>
<dbReference type="CDD" id="cd16144">
    <property type="entry name" value="ARS_like"/>
    <property type="match status" value="1"/>
</dbReference>
<dbReference type="GO" id="GO:0046872">
    <property type="term" value="F:metal ion binding"/>
    <property type="evidence" value="ECO:0007669"/>
    <property type="project" value="UniProtKB-KW"/>
</dbReference>
<keyword evidence="6" id="KW-0106">Calcium</keyword>
<evidence type="ECO:0000256" key="2">
    <source>
        <dbReference type="ARBA" id="ARBA00008779"/>
    </source>
</evidence>
<reference evidence="9 10" key="1">
    <citation type="submission" date="2019-02" db="EMBL/GenBank/DDBJ databases">
        <title>Arundinibacter roseus gen. nov., sp. nov., a new member of the family Cytophagaceae.</title>
        <authorList>
            <person name="Szuroczki S."/>
            <person name="Khayer B."/>
            <person name="Sproer C."/>
            <person name="Toumi M."/>
            <person name="Szabo A."/>
            <person name="Felfoldi T."/>
            <person name="Schumann P."/>
            <person name="Toth E."/>
        </authorList>
    </citation>
    <scope>NUCLEOTIDE SEQUENCE [LARGE SCALE GENOMIC DNA]</scope>
    <source>
        <strain evidence="9 10">DMA-k-7a</strain>
    </source>
</reference>
<dbReference type="Pfam" id="PF00884">
    <property type="entry name" value="Sulfatase"/>
    <property type="match status" value="1"/>
</dbReference>
<dbReference type="OrthoDB" id="9764377at2"/>
<dbReference type="GO" id="GO:0004065">
    <property type="term" value="F:arylsulfatase activity"/>
    <property type="evidence" value="ECO:0007669"/>
    <property type="project" value="TreeGrafter"/>
</dbReference>
<dbReference type="Gene3D" id="3.30.1120.10">
    <property type="match status" value="1"/>
</dbReference>
<comment type="similarity">
    <text evidence="2">Belongs to the sulfatase family.</text>
</comment>
<dbReference type="InterPro" id="IPR017850">
    <property type="entry name" value="Alkaline_phosphatase_core_sf"/>
</dbReference>
<evidence type="ECO:0000256" key="7">
    <source>
        <dbReference type="SAM" id="SignalP"/>
    </source>
</evidence>
<protein>
    <submittedName>
        <fullName evidence="9">Arylsulfatase</fullName>
    </submittedName>
</protein>
<feature type="chain" id="PRO_5020391105" evidence="7">
    <location>
        <begin position="24"/>
        <end position="510"/>
    </location>
</feature>
<sequence length="510" mass="57930">MKIYMTKKSILYTLVLLVCGANFCEVNAQKSSSNQKPPKQKNIIFILADDLGWADLPAYGNRFNESPNIDKLAREGMRFTDAYSAGPVCSPTRASIMSGQYPARLGFVCHIPGHWRPYEQVRTPSNRAQFLPQEIKTVAEQLKDAGYATAYFGKWHLGNNKPYHPVNQGFDVANVGQSFYNTTFIPAREDYRDLRFSDRITEFGVDFIEENKDKPFFLMLAHYDVHVLLDADIDLIDKYLQKKKDKTYPGNAVYAAMIEHLDRSVGRIMAKLKSAGLDENTILVFASDNGGVVSENIYPFAKVQRDEISRHDRWVTLADSKKHMYADSPLRFIGTSNAPLRNEKGSIYEGGIRIPLIVKWPGAVKPGTISEAMVISNDFYSTFMEMAGMKPVNRDGQSMVPTLLDGNHDLNRALYWHYPVFHHDVPSGAIRQGEWKLIENFMTGEKALYNLTYDIGETTNLASDFKSKTKELHQLLQSWQTQVGAEFPVPNPDFNPERRYEWGVHPSVKK</sequence>
<organism evidence="9 10">
    <name type="scientific">Arundinibacter roseus</name>
    <dbReference type="NCBI Taxonomy" id="2070510"/>
    <lineage>
        <taxon>Bacteria</taxon>
        <taxon>Pseudomonadati</taxon>
        <taxon>Bacteroidota</taxon>
        <taxon>Cytophagia</taxon>
        <taxon>Cytophagales</taxon>
        <taxon>Spirosomataceae</taxon>
        <taxon>Arundinibacter</taxon>
    </lineage>
</organism>
<dbReference type="Proteomes" id="UP000295706">
    <property type="component" value="Unassembled WGS sequence"/>
</dbReference>
<name>A0A4R4K5Q8_9BACT</name>
<dbReference type="AlphaFoldDB" id="A0A4R4K5Q8"/>
<dbReference type="Gene3D" id="3.40.720.10">
    <property type="entry name" value="Alkaline Phosphatase, subunit A"/>
    <property type="match status" value="1"/>
</dbReference>
<evidence type="ECO:0000259" key="8">
    <source>
        <dbReference type="Pfam" id="PF00884"/>
    </source>
</evidence>
<feature type="domain" description="Sulfatase N-terminal" evidence="8">
    <location>
        <begin position="41"/>
        <end position="389"/>
    </location>
</feature>
<feature type="signal peptide" evidence="7">
    <location>
        <begin position="1"/>
        <end position="23"/>
    </location>
</feature>
<evidence type="ECO:0000256" key="4">
    <source>
        <dbReference type="ARBA" id="ARBA00022729"/>
    </source>
</evidence>
<dbReference type="InterPro" id="IPR050738">
    <property type="entry name" value="Sulfatase"/>
</dbReference>
<keyword evidence="5" id="KW-0378">Hydrolase</keyword>
<keyword evidence="3" id="KW-0479">Metal-binding</keyword>
<evidence type="ECO:0000256" key="5">
    <source>
        <dbReference type="ARBA" id="ARBA00022801"/>
    </source>
</evidence>
<keyword evidence="10" id="KW-1185">Reference proteome</keyword>
<evidence type="ECO:0000256" key="3">
    <source>
        <dbReference type="ARBA" id="ARBA00022723"/>
    </source>
</evidence>
<evidence type="ECO:0000313" key="9">
    <source>
        <dbReference type="EMBL" id="TDB62700.1"/>
    </source>
</evidence>
<proteinExistence type="inferred from homology"/>
<accession>A0A4R4K5Q8</accession>
<dbReference type="SUPFAM" id="SSF53649">
    <property type="entry name" value="Alkaline phosphatase-like"/>
    <property type="match status" value="1"/>
</dbReference>
<evidence type="ECO:0000313" key="10">
    <source>
        <dbReference type="Proteomes" id="UP000295706"/>
    </source>
</evidence>
<evidence type="ECO:0000256" key="1">
    <source>
        <dbReference type="ARBA" id="ARBA00001913"/>
    </source>
</evidence>
<dbReference type="InterPro" id="IPR000917">
    <property type="entry name" value="Sulfatase_N"/>
</dbReference>
<dbReference type="PANTHER" id="PTHR42693">
    <property type="entry name" value="ARYLSULFATASE FAMILY MEMBER"/>
    <property type="match status" value="1"/>
</dbReference>
<dbReference type="PANTHER" id="PTHR42693:SF42">
    <property type="entry name" value="ARYLSULFATASE G"/>
    <property type="match status" value="1"/>
</dbReference>
<evidence type="ECO:0000256" key="6">
    <source>
        <dbReference type="ARBA" id="ARBA00022837"/>
    </source>
</evidence>
<keyword evidence="4 7" id="KW-0732">Signal</keyword>